<sequence>MPLISRRHFIAALGSTAAVPFLGRAAFAAKDETQLTVDTRVIEVRGKAAKVYRLDTAQGKQGFNFDAGQSLRLSLTNRLSEPTLVHWHGQTPPTEQDGVPMLSQPELKPGESYSYDFKPRAGTHWMHSHVGLQEQKLLAAPMIVRSRADVAADEQEHVVLLHDFTFREPAEILAELKAGGGDHAAHSGGGMSGMGNMSGMDHSKMAMPAPDAGAMLNDITFDAFLANERTLDDPEVVKVEKGGRVRLRIINGAAATNMWVDLGGLEGEFIAVDGNEIEPVKEKVFPLGIAQRADIRVTLPGESGAWPILFRPEGLKQRTGIVLVAGDGTIAKIGAEGDMAPAVDLAMELRLRALKGLAPEPITRAEMVMLTGGDKDYVWGLNGKASMHDTLFTVRHGERIGIMMHNMTTMSHPMHLHGHHFQVVDINGQKVQGAMRDTLLVPPNAMVTIAFDADNPGNWAFHCHHLYHMNAGMMAAVAYVNAA</sequence>
<comment type="caution">
    <text evidence="1">The sequence shown here is derived from an EMBL/GenBank/DDBJ whole genome shotgun (WGS) entry which is preliminary data.</text>
</comment>
<dbReference type="Proteomes" id="UP000616151">
    <property type="component" value="Unassembled WGS sequence"/>
</dbReference>
<name>A0ACC5R689_9HYPH</name>
<evidence type="ECO:0000313" key="1">
    <source>
        <dbReference type="EMBL" id="MBK1868159.1"/>
    </source>
</evidence>
<proteinExistence type="predicted"/>
<reference evidence="1" key="1">
    <citation type="submission" date="2021-01" db="EMBL/GenBank/DDBJ databases">
        <authorList>
            <person name="Sun Q."/>
        </authorList>
    </citation>
    <scope>NUCLEOTIDE SEQUENCE</scope>
    <source>
        <strain evidence="1">YIM B02566</strain>
    </source>
</reference>
<protein>
    <submittedName>
        <fullName evidence="1">Multicopper oxidase family protein</fullName>
    </submittedName>
</protein>
<dbReference type="EMBL" id="JAENHL010000007">
    <property type="protein sequence ID" value="MBK1868159.1"/>
    <property type="molecule type" value="Genomic_DNA"/>
</dbReference>
<gene>
    <name evidence="1" type="ORF">JHL16_17535</name>
</gene>
<keyword evidence="2" id="KW-1185">Reference proteome</keyword>
<evidence type="ECO:0000313" key="2">
    <source>
        <dbReference type="Proteomes" id="UP000616151"/>
    </source>
</evidence>
<accession>A0ACC5R689</accession>
<organism evidence="1 2">
    <name type="scientific">Taklimakanibacter albus</name>
    <dbReference type="NCBI Taxonomy" id="2800327"/>
    <lineage>
        <taxon>Bacteria</taxon>
        <taxon>Pseudomonadati</taxon>
        <taxon>Pseudomonadota</taxon>
        <taxon>Alphaproteobacteria</taxon>
        <taxon>Hyphomicrobiales</taxon>
        <taxon>Aestuariivirgaceae</taxon>
        <taxon>Taklimakanibacter</taxon>
    </lineage>
</organism>